<dbReference type="SMART" id="SM00481">
    <property type="entry name" value="POLIIIAc"/>
    <property type="match status" value="1"/>
</dbReference>
<accession>Q3B3G5</accession>
<dbReference type="PANTHER" id="PTHR42924:SF11">
    <property type="entry name" value="POLYMERASE_HISTIDINOL PHOSPHATASE N-TERMINAL DOMAIN-CONTAINING PROTEIN"/>
    <property type="match status" value="1"/>
</dbReference>
<dbReference type="AlphaFoldDB" id="Q3B3G5"/>
<protein>
    <submittedName>
        <fullName evidence="2">Phosphoesterase PHP-like protein</fullName>
    </submittedName>
</protein>
<sequence length="260" mass="29904">MEYPTLSAVPLRPFSHPYCAIHMDWLYCDFHIHTRWSDGELSLQDVVELYGSTGFDVIAITDHVLDTASFQLPGPHCSVPPERFSEYLHELWEASRVAWERWNMLLIPGIELTNNTSKYHILALDVKEFISPDLPVEPLLREIRRQGAVSVACHPYVRNHSGEAPSEHLWNNHEEYATMFDAWEVANRDDLFNVVGLKKFNYIANSDFHEEKHLRSWKTLLRCRGNVEAVKEAIRTNAAVSLFLYRGGPLKGTGSVRVCR</sequence>
<dbReference type="EMBL" id="CP000096">
    <property type="protein sequence ID" value="ABB24116.1"/>
    <property type="molecule type" value="Genomic_DNA"/>
</dbReference>
<dbReference type="InterPro" id="IPR052018">
    <property type="entry name" value="PHP_domain"/>
</dbReference>
<dbReference type="InterPro" id="IPR003141">
    <property type="entry name" value="Pol/His_phosphatase_N"/>
</dbReference>
<dbReference type="PANTHER" id="PTHR42924">
    <property type="entry name" value="EXONUCLEASE"/>
    <property type="match status" value="1"/>
</dbReference>
<organism evidence="2 3">
    <name type="scientific">Chlorobium luteolum (strain DSM 273 / BCRC 81028 / 2530)</name>
    <name type="common">Pelodictyon luteolum</name>
    <dbReference type="NCBI Taxonomy" id="319225"/>
    <lineage>
        <taxon>Bacteria</taxon>
        <taxon>Pseudomonadati</taxon>
        <taxon>Chlorobiota</taxon>
        <taxon>Chlorobiia</taxon>
        <taxon>Chlorobiales</taxon>
        <taxon>Chlorobiaceae</taxon>
        <taxon>Chlorobium/Pelodictyon group</taxon>
        <taxon>Pelodictyon</taxon>
    </lineage>
</organism>
<dbReference type="Pfam" id="PF02811">
    <property type="entry name" value="PHP"/>
    <property type="match status" value="1"/>
</dbReference>
<dbReference type="Gene3D" id="3.20.20.140">
    <property type="entry name" value="Metal-dependent hydrolases"/>
    <property type="match status" value="1"/>
</dbReference>
<feature type="domain" description="Polymerase/histidinol phosphatase N-terminal" evidence="1">
    <location>
        <begin position="28"/>
        <end position="116"/>
    </location>
</feature>
<dbReference type="InterPro" id="IPR004013">
    <property type="entry name" value="PHP_dom"/>
</dbReference>
<keyword evidence="3" id="KW-1185">Reference proteome</keyword>
<dbReference type="STRING" id="319225.Plut_1254"/>
<proteinExistence type="predicted"/>
<name>Q3B3G5_CHLL3</name>
<dbReference type="InterPro" id="IPR016195">
    <property type="entry name" value="Pol/histidinol_Pase-like"/>
</dbReference>
<evidence type="ECO:0000259" key="1">
    <source>
        <dbReference type="SMART" id="SM00481"/>
    </source>
</evidence>
<evidence type="ECO:0000313" key="3">
    <source>
        <dbReference type="Proteomes" id="UP000002709"/>
    </source>
</evidence>
<dbReference type="eggNOG" id="COG0613">
    <property type="taxonomic scope" value="Bacteria"/>
</dbReference>
<gene>
    <name evidence="2" type="ordered locus">Plut_1254</name>
</gene>
<dbReference type="HOGENOM" id="CLU_1068979_0_0_10"/>
<dbReference type="Proteomes" id="UP000002709">
    <property type="component" value="Chromosome"/>
</dbReference>
<dbReference type="SUPFAM" id="SSF89550">
    <property type="entry name" value="PHP domain-like"/>
    <property type="match status" value="1"/>
</dbReference>
<dbReference type="GO" id="GO:0035312">
    <property type="term" value="F:5'-3' DNA exonuclease activity"/>
    <property type="evidence" value="ECO:0007669"/>
    <property type="project" value="TreeGrafter"/>
</dbReference>
<reference evidence="3" key="1">
    <citation type="submission" date="2005-08" db="EMBL/GenBank/DDBJ databases">
        <title>Complete sequence of Pelodictyon luteolum DSM 273.</title>
        <authorList>
            <consortium name="US DOE Joint Genome Institute"/>
            <person name="Copeland A."/>
            <person name="Lucas S."/>
            <person name="Lapidus A."/>
            <person name="Barry K."/>
            <person name="Detter J.C."/>
            <person name="Glavina T."/>
            <person name="Hammon N."/>
            <person name="Israni S."/>
            <person name="Pitluck S."/>
            <person name="Bryant D."/>
            <person name="Schmutz J."/>
            <person name="Larimer F."/>
            <person name="Land M."/>
            <person name="Kyrpides N."/>
            <person name="Ivanova N."/>
            <person name="Richardson P."/>
        </authorList>
    </citation>
    <scope>NUCLEOTIDE SEQUENCE [LARGE SCALE GENOMIC DNA]</scope>
    <source>
        <strain evidence="3">DSM 273 / BCRC 81028 / 2530</strain>
    </source>
</reference>
<evidence type="ECO:0000313" key="2">
    <source>
        <dbReference type="EMBL" id="ABB24116.1"/>
    </source>
</evidence>
<dbReference type="KEGG" id="plt:Plut_1254"/>
<dbReference type="GO" id="GO:0004534">
    <property type="term" value="F:5'-3' RNA exonuclease activity"/>
    <property type="evidence" value="ECO:0007669"/>
    <property type="project" value="TreeGrafter"/>
</dbReference>